<dbReference type="EMBL" id="GBEZ01023754">
    <property type="protein sequence ID" value="JAC63160.1"/>
    <property type="molecule type" value="Transcribed_RNA"/>
</dbReference>
<gene>
    <name evidence="1" type="ORF">TSPGSL018_21333</name>
</gene>
<proteinExistence type="predicted"/>
<name>A0A061QXK1_9CHLO</name>
<sequence>SRAVVAAGLLFLLESDRLTTTKEKSRRGNLFVIDLNTSVPNRPTTLIAQAVGGNSFNTK</sequence>
<feature type="non-terminal residue" evidence="1">
    <location>
        <position position="1"/>
    </location>
</feature>
<evidence type="ECO:0000313" key="1">
    <source>
        <dbReference type="EMBL" id="JAC63160.1"/>
    </source>
</evidence>
<dbReference type="AlphaFoldDB" id="A0A061QXK1"/>
<reference evidence="1" key="1">
    <citation type="submission" date="2014-05" db="EMBL/GenBank/DDBJ databases">
        <title>The transcriptome of the halophilic microalga Tetraselmis sp. GSL018 isolated from the Great Salt Lake, Utah.</title>
        <authorList>
            <person name="Jinkerson R.E."/>
            <person name="D'Adamo S."/>
            <person name="Posewitz M.C."/>
        </authorList>
    </citation>
    <scope>NUCLEOTIDE SEQUENCE</scope>
    <source>
        <strain evidence="1">GSL018</strain>
    </source>
</reference>
<accession>A0A061QXK1</accession>
<protein>
    <submittedName>
        <fullName evidence="1">Uncharacterized protein</fullName>
    </submittedName>
</protein>
<organism evidence="1">
    <name type="scientific">Tetraselmis sp. GSL018</name>
    <dbReference type="NCBI Taxonomy" id="582737"/>
    <lineage>
        <taxon>Eukaryota</taxon>
        <taxon>Viridiplantae</taxon>
        <taxon>Chlorophyta</taxon>
        <taxon>core chlorophytes</taxon>
        <taxon>Chlorodendrophyceae</taxon>
        <taxon>Chlorodendrales</taxon>
        <taxon>Chlorodendraceae</taxon>
        <taxon>Tetraselmis</taxon>
    </lineage>
</organism>